<evidence type="ECO:0000256" key="7">
    <source>
        <dbReference type="ARBA" id="ARBA00023002"/>
    </source>
</evidence>
<evidence type="ECO:0000256" key="8">
    <source>
        <dbReference type="ARBA" id="ARBA00023004"/>
    </source>
</evidence>
<dbReference type="GO" id="GO:0004497">
    <property type="term" value="F:monooxygenase activity"/>
    <property type="evidence" value="ECO:0007669"/>
    <property type="project" value="UniProtKB-KW"/>
</dbReference>
<dbReference type="Gramene" id="KMS93665">
    <property type="protein sequence ID" value="KMS93665"/>
    <property type="gene ID" value="BVRB_029180"/>
</dbReference>
<evidence type="ECO:0000256" key="4">
    <source>
        <dbReference type="ARBA" id="ARBA00022692"/>
    </source>
</evidence>
<keyword evidence="5" id="KW-0479">Metal-binding</keyword>
<protein>
    <submittedName>
        <fullName evidence="11">Uncharacterized protein</fullName>
    </submittedName>
</protein>
<keyword evidence="4" id="KW-0812">Transmembrane</keyword>
<dbReference type="Proteomes" id="UP000035740">
    <property type="component" value="Unassembled WGS sequence"/>
</dbReference>
<evidence type="ECO:0000256" key="1">
    <source>
        <dbReference type="ARBA" id="ARBA00004370"/>
    </source>
</evidence>
<dbReference type="GO" id="GO:0020037">
    <property type="term" value="F:heme binding"/>
    <property type="evidence" value="ECO:0007669"/>
    <property type="project" value="InterPro"/>
</dbReference>
<dbReference type="InterPro" id="IPR050665">
    <property type="entry name" value="Cytochrome_P450_Monooxygen"/>
</dbReference>
<keyword evidence="7" id="KW-0560">Oxidoreductase</keyword>
<evidence type="ECO:0000256" key="9">
    <source>
        <dbReference type="ARBA" id="ARBA00023033"/>
    </source>
</evidence>
<evidence type="ECO:0000256" key="2">
    <source>
        <dbReference type="ARBA" id="ARBA00010617"/>
    </source>
</evidence>
<dbReference type="GO" id="GO:0016020">
    <property type="term" value="C:membrane"/>
    <property type="evidence" value="ECO:0007669"/>
    <property type="project" value="UniProtKB-SubCell"/>
</dbReference>
<sequence length="70" mass="7951">MIQEWEKMTSKTGSEELEMWSYLHNLSADAISRAAFGSSFGEGKRVFQLLREHISITVQSLQSVYIPGSR</sequence>
<name>A0A0J8DSF5_BETVV</name>
<dbReference type="SUPFAM" id="SSF48264">
    <property type="entry name" value="Cytochrome P450"/>
    <property type="match status" value="1"/>
</dbReference>
<keyword evidence="12" id="KW-1185">Reference proteome</keyword>
<dbReference type="PANTHER" id="PTHR24282">
    <property type="entry name" value="CYTOCHROME P450 FAMILY MEMBER"/>
    <property type="match status" value="1"/>
</dbReference>
<dbReference type="InterPro" id="IPR036396">
    <property type="entry name" value="Cyt_P450_sf"/>
</dbReference>
<keyword evidence="8" id="KW-0408">Iron</keyword>
<reference evidence="11 12" key="1">
    <citation type="journal article" date="2014" name="Nature">
        <title>The genome of the recently domesticated crop plant sugar beet (Beta vulgaris).</title>
        <authorList>
            <person name="Dohm J.C."/>
            <person name="Minoche A.E."/>
            <person name="Holtgrawe D."/>
            <person name="Capella-Gutierrez S."/>
            <person name="Zakrzewski F."/>
            <person name="Tafer H."/>
            <person name="Rupp O."/>
            <person name="Sorensen T.R."/>
            <person name="Stracke R."/>
            <person name="Reinhardt R."/>
            <person name="Goesmann A."/>
            <person name="Kraft T."/>
            <person name="Schulz B."/>
            <person name="Stadler P.F."/>
            <person name="Schmidt T."/>
            <person name="Gabaldon T."/>
            <person name="Lehrach H."/>
            <person name="Weisshaar B."/>
            <person name="Himmelbauer H."/>
        </authorList>
    </citation>
    <scope>NUCLEOTIDE SEQUENCE [LARGE SCALE GENOMIC DNA]</scope>
    <source>
        <tissue evidence="11">Taproot</tissue>
    </source>
</reference>
<keyword evidence="9" id="KW-0503">Monooxygenase</keyword>
<dbReference type="OrthoDB" id="1470350at2759"/>
<dbReference type="AlphaFoldDB" id="A0A0J8DSF5"/>
<evidence type="ECO:0000313" key="12">
    <source>
        <dbReference type="Proteomes" id="UP000035740"/>
    </source>
</evidence>
<dbReference type="PANTHER" id="PTHR24282:SF255">
    <property type="entry name" value="CYTOCHROME P450 72A11-RELATED"/>
    <property type="match status" value="1"/>
</dbReference>
<gene>
    <name evidence="11" type="ORF">BVRB_029180</name>
</gene>
<evidence type="ECO:0000313" key="11">
    <source>
        <dbReference type="EMBL" id="KMS93665.1"/>
    </source>
</evidence>
<keyword evidence="10" id="KW-0472">Membrane</keyword>
<accession>A0A0J8DSF5</accession>
<organism evidence="11 12">
    <name type="scientific">Beta vulgaris subsp. vulgaris</name>
    <name type="common">Beet</name>
    <dbReference type="NCBI Taxonomy" id="3555"/>
    <lineage>
        <taxon>Eukaryota</taxon>
        <taxon>Viridiplantae</taxon>
        <taxon>Streptophyta</taxon>
        <taxon>Embryophyta</taxon>
        <taxon>Tracheophyta</taxon>
        <taxon>Spermatophyta</taxon>
        <taxon>Magnoliopsida</taxon>
        <taxon>eudicotyledons</taxon>
        <taxon>Gunneridae</taxon>
        <taxon>Pentapetalae</taxon>
        <taxon>Caryophyllales</taxon>
        <taxon>Chenopodiaceae</taxon>
        <taxon>Betoideae</taxon>
        <taxon>Beta</taxon>
    </lineage>
</organism>
<dbReference type="Gene3D" id="1.20.120.990">
    <property type="entry name" value="Glycosyltransferase family 88, C-terminal domain"/>
    <property type="match status" value="1"/>
</dbReference>
<comment type="subcellular location">
    <subcellularLocation>
        <location evidence="1">Membrane</location>
    </subcellularLocation>
</comment>
<keyword evidence="6" id="KW-1133">Transmembrane helix</keyword>
<dbReference type="EMBL" id="KQ100194">
    <property type="protein sequence ID" value="KMS93665.1"/>
    <property type="molecule type" value="Genomic_DNA"/>
</dbReference>
<keyword evidence="3" id="KW-0349">Heme</keyword>
<dbReference type="OMA" id="FLASCDE"/>
<evidence type="ECO:0000256" key="6">
    <source>
        <dbReference type="ARBA" id="ARBA00022989"/>
    </source>
</evidence>
<proteinExistence type="inferred from homology"/>
<dbReference type="GO" id="GO:0016705">
    <property type="term" value="F:oxidoreductase activity, acting on paired donors, with incorporation or reduction of molecular oxygen"/>
    <property type="evidence" value="ECO:0007669"/>
    <property type="project" value="InterPro"/>
</dbReference>
<dbReference type="GO" id="GO:0005506">
    <property type="term" value="F:iron ion binding"/>
    <property type="evidence" value="ECO:0007669"/>
    <property type="project" value="InterPro"/>
</dbReference>
<evidence type="ECO:0000256" key="5">
    <source>
        <dbReference type="ARBA" id="ARBA00022723"/>
    </source>
</evidence>
<evidence type="ECO:0000256" key="10">
    <source>
        <dbReference type="ARBA" id="ARBA00023136"/>
    </source>
</evidence>
<comment type="similarity">
    <text evidence="2">Belongs to the cytochrome P450 family.</text>
</comment>
<evidence type="ECO:0000256" key="3">
    <source>
        <dbReference type="ARBA" id="ARBA00022617"/>
    </source>
</evidence>